<dbReference type="Gene3D" id="1.25.10.10">
    <property type="entry name" value="Leucine-rich Repeat Variant"/>
    <property type="match status" value="1"/>
</dbReference>
<evidence type="ECO:0000256" key="4">
    <source>
        <dbReference type="ARBA" id="ARBA00022764"/>
    </source>
</evidence>
<organism evidence="9 10">
    <name type="scientific">Persicimonas caeni</name>
    <dbReference type="NCBI Taxonomy" id="2292766"/>
    <lineage>
        <taxon>Bacteria</taxon>
        <taxon>Deltaproteobacteria</taxon>
        <taxon>Bradymonadales</taxon>
        <taxon>Bradymonadaceae</taxon>
        <taxon>Persicimonas</taxon>
    </lineage>
</organism>
<keyword evidence="6" id="KW-0862">Zinc</keyword>
<feature type="chain" id="PRO_5030106820" evidence="8">
    <location>
        <begin position="27"/>
        <end position="601"/>
    </location>
</feature>
<evidence type="ECO:0000256" key="5">
    <source>
        <dbReference type="ARBA" id="ARBA00022801"/>
    </source>
</evidence>
<evidence type="ECO:0000256" key="1">
    <source>
        <dbReference type="ARBA" id="ARBA00022670"/>
    </source>
</evidence>
<dbReference type="SMART" id="SM00567">
    <property type="entry name" value="EZ_HEAT"/>
    <property type="match status" value="5"/>
</dbReference>
<evidence type="ECO:0000256" key="3">
    <source>
        <dbReference type="ARBA" id="ARBA00022729"/>
    </source>
</evidence>
<name>A0A4Y6Q0S9_PERCE</name>
<evidence type="ECO:0000256" key="7">
    <source>
        <dbReference type="ARBA" id="ARBA00023049"/>
    </source>
</evidence>
<evidence type="ECO:0000256" key="8">
    <source>
        <dbReference type="SAM" id="SignalP"/>
    </source>
</evidence>
<feature type="signal peptide" evidence="8">
    <location>
        <begin position="1"/>
        <end position="26"/>
    </location>
</feature>
<reference evidence="9 10" key="1">
    <citation type="submission" date="2019-06" db="EMBL/GenBank/DDBJ databases">
        <title>Persicimonas caeni gen. nov., sp. nov., a predatory bacterium isolated from solar saltern.</title>
        <authorList>
            <person name="Wang S."/>
        </authorList>
    </citation>
    <scope>NUCLEOTIDE SEQUENCE [LARGE SCALE GENOMIC DNA]</scope>
    <source>
        <strain evidence="9 10">YN101</strain>
    </source>
</reference>
<keyword evidence="3 8" id="KW-0732">Signal</keyword>
<dbReference type="InterPro" id="IPR016024">
    <property type="entry name" value="ARM-type_fold"/>
</dbReference>
<dbReference type="Proteomes" id="UP000315995">
    <property type="component" value="Chromosome"/>
</dbReference>
<keyword evidence="1" id="KW-0645">Protease</keyword>
<dbReference type="GO" id="GO:0006508">
    <property type="term" value="P:proteolysis"/>
    <property type="evidence" value="ECO:0007669"/>
    <property type="project" value="UniProtKB-KW"/>
</dbReference>
<keyword evidence="10" id="KW-1185">Reference proteome</keyword>
<accession>A0A5B8YEZ1</accession>
<evidence type="ECO:0000313" key="10">
    <source>
        <dbReference type="Proteomes" id="UP000315995"/>
    </source>
</evidence>
<dbReference type="PROSITE" id="PS51257">
    <property type="entry name" value="PROKAR_LIPOPROTEIN"/>
    <property type="match status" value="1"/>
</dbReference>
<dbReference type="InterPro" id="IPR011989">
    <property type="entry name" value="ARM-like"/>
</dbReference>
<dbReference type="GO" id="GO:0046872">
    <property type="term" value="F:metal ion binding"/>
    <property type="evidence" value="ECO:0007669"/>
    <property type="project" value="UniProtKB-KW"/>
</dbReference>
<gene>
    <name evidence="9" type="ORF">FIV42_26620</name>
</gene>
<evidence type="ECO:0000256" key="2">
    <source>
        <dbReference type="ARBA" id="ARBA00022723"/>
    </source>
</evidence>
<dbReference type="InterPro" id="IPR004155">
    <property type="entry name" value="PBS_lyase_HEAT"/>
</dbReference>
<accession>A0A4Y6Q0S9</accession>
<protein>
    <submittedName>
        <fullName evidence="9">HEAT repeat domain-containing protein</fullName>
    </submittedName>
</protein>
<sequence>MKLPGDNRVRRVVLVVSAALFVAACASVATQMSVEEPDPTAHSGDLRVERAPQPPPFVPPPEPAGEFWAMPDVEQRQPAFPFLPGESQEASRSVADVTHGWLINAKRIPQPHPHLQTLSVQYTRGLNYTSDQMLALLESAGAHVAKEFPGTVLHLGNFSAQGGGDIPYSVSHNSGRDGDLGFFVVDEAGDPVAPPDLLPLDENGRYEGEEGTFVFDAPRNWALVEGMIESDAAQLQYIFISEPLKRMILDAAHEQGASSDTIEKAEVLLHQPGGALPHNDHFHIRIYCSEIDVASGCRDYGRKLSGYESHWRSKRKATKAALVALGATDASVRLAAVRRLALLKARKHAGKIAARLDDDNPQVRAAAARVLSQLGRGDKAIAERLAKEEDAQALVEMIGALGELGGRTAMDALAAQLESPRPIELPGALETDARAFVAEALVHTESAKPVPHLIAALQSDHADVRLSAARALRILTNHRHAEDAEFRDDALAAEAATRWQTWYEENGDKGRDDWLACGFKDAGYEVERLSVKHVWDLCRAVADADHLSYNAQRVLMRISGREPASLSWPKHDANFYWRRWFERRWRRFGAPPIPQELSTLR</sequence>
<keyword evidence="2" id="KW-0479">Metal-binding</keyword>
<keyword evidence="5" id="KW-0378">Hydrolase</keyword>
<dbReference type="Gene3D" id="3.30.1380.10">
    <property type="match status" value="1"/>
</dbReference>
<dbReference type="InterPro" id="IPR009045">
    <property type="entry name" value="Zn_M74/Hedgehog-like"/>
</dbReference>
<keyword evidence="7" id="KW-0482">Metalloprotease</keyword>
<evidence type="ECO:0000313" key="9">
    <source>
        <dbReference type="EMBL" id="QDG54186.1"/>
    </source>
</evidence>
<dbReference type="Pfam" id="PF03411">
    <property type="entry name" value="Peptidase_M74"/>
    <property type="match status" value="1"/>
</dbReference>
<keyword evidence="4" id="KW-0574">Periplasm</keyword>
<dbReference type="SUPFAM" id="SSF55166">
    <property type="entry name" value="Hedgehog/DD-peptidase"/>
    <property type="match status" value="1"/>
</dbReference>
<dbReference type="GO" id="GO:0004252">
    <property type="term" value="F:serine-type endopeptidase activity"/>
    <property type="evidence" value="ECO:0007669"/>
    <property type="project" value="InterPro"/>
</dbReference>
<dbReference type="SUPFAM" id="SSF48371">
    <property type="entry name" value="ARM repeat"/>
    <property type="match status" value="1"/>
</dbReference>
<evidence type="ECO:0000256" key="6">
    <source>
        <dbReference type="ARBA" id="ARBA00022833"/>
    </source>
</evidence>
<dbReference type="OrthoDB" id="5513628at2"/>
<dbReference type="InterPro" id="IPR005073">
    <property type="entry name" value="Peptidase_M74"/>
</dbReference>
<proteinExistence type="predicted"/>
<dbReference type="RefSeq" id="WP_141200630.1">
    <property type="nucleotide sequence ID" value="NZ_CP041186.1"/>
</dbReference>
<dbReference type="EMBL" id="CP041186">
    <property type="protein sequence ID" value="QDG54186.1"/>
    <property type="molecule type" value="Genomic_DNA"/>
</dbReference>
<dbReference type="GO" id="GO:0008237">
    <property type="term" value="F:metallopeptidase activity"/>
    <property type="evidence" value="ECO:0007669"/>
    <property type="project" value="UniProtKB-KW"/>
</dbReference>
<dbReference type="AlphaFoldDB" id="A0A4Y6Q0S9"/>
<dbReference type="GO" id="GO:0030288">
    <property type="term" value="C:outer membrane-bounded periplasmic space"/>
    <property type="evidence" value="ECO:0007669"/>
    <property type="project" value="InterPro"/>
</dbReference>